<comment type="caution">
    <text evidence="1">The sequence shown here is derived from an EMBL/GenBank/DDBJ whole genome shotgun (WGS) entry which is preliminary data.</text>
</comment>
<evidence type="ECO:0000313" key="1">
    <source>
        <dbReference type="EMBL" id="ESU78433.1"/>
    </source>
</evidence>
<organism evidence="1 2">
    <name type="scientific">Shigella dysenteriae WRSd3</name>
    <dbReference type="NCBI Taxonomy" id="1401327"/>
    <lineage>
        <taxon>Bacteria</taxon>
        <taxon>Pseudomonadati</taxon>
        <taxon>Pseudomonadota</taxon>
        <taxon>Gammaproteobacteria</taxon>
        <taxon>Enterobacterales</taxon>
        <taxon>Enterobacteriaceae</taxon>
        <taxon>Shigella</taxon>
    </lineage>
</organism>
<gene>
    <name evidence="1" type="ORF">WRSd3_02900</name>
</gene>
<name>A0A090NWV7_SHIDY</name>
<dbReference type="AlphaFoldDB" id="A0A090NWV7"/>
<reference evidence="1 2" key="1">
    <citation type="submission" date="2013-10" db="EMBL/GenBank/DDBJ databases">
        <title>Draft genomes and the virulence plasmids of Sd1617 vaccine constructs: WRSd3 and WRSd5.</title>
        <authorList>
            <person name="Aksomboon Vongsawan A."/>
            <person name="Venkatesan M.M."/>
            <person name="Vaisvil B."/>
            <person name="Emel G."/>
            <person name="Kepatral V."/>
            <person name="Sethabutr O."/>
            <person name="Serichantalergs O."/>
            <person name="Mason C."/>
        </authorList>
    </citation>
    <scope>NUCLEOTIDE SEQUENCE [LARGE SCALE GENOMIC DNA]</scope>
    <source>
        <strain evidence="1 2">WRSd3</strain>
    </source>
</reference>
<accession>A0A090NWV7</accession>
<proteinExistence type="predicted"/>
<dbReference type="Proteomes" id="UP000017944">
    <property type="component" value="Unassembled WGS sequence"/>
</dbReference>
<evidence type="ECO:0000313" key="2">
    <source>
        <dbReference type="Proteomes" id="UP000017944"/>
    </source>
</evidence>
<sequence>MAARPVAGNSTIKNASPKAGIFKSDKVRLMPGL</sequence>
<dbReference type="EMBL" id="AXUT01000245">
    <property type="protein sequence ID" value="ESU78433.1"/>
    <property type="molecule type" value="Genomic_DNA"/>
</dbReference>
<protein>
    <submittedName>
        <fullName evidence="1">Uncharacterized protein</fullName>
    </submittedName>
</protein>